<evidence type="ECO:0000313" key="1">
    <source>
        <dbReference type="EMBL" id="CAK72611.1"/>
    </source>
</evidence>
<dbReference type="EMBL" id="CT868130">
    <property type="protein sequence ID" value="CAK72611.1"/>
    <property type="molecule type" value="Genomic_DNA"/>
</dbReference>
<evidence type="ECO:0000313" key="2">
    <source>
        <dbReference type="Proteomes" id="UP000000600"/>
    </source>
</evidence>
<dbReference type="HOGENOM" id="CLU_1470935_0_0_1"/>
<name>A0CP94_PARTE</name>
<reference evidence="1 2" key="1">
    <citation type="journal article" date="2006" name="Nature">
        <title>Global trends of whole-genome duplications revealed by the ciliate Paramecium tetraurelia.</title>
        <authorList>
            <consortium name="Genoscope"/>
            <person name="Aury J.-M."/>
            <person name="Jaillon O."/>
            <person name="Duret L."/>
            <person name="Noel B."/>
            <person name="Jubin C."/>
            <person name="Porcel B.M."/>
            <person name="Segurens B."/>
            <person name="Daubin V."/>
            <person name="Anthouard V."/>
            <person name="Aiach N."/>
            <person name="Arnaiz O."/>
            <person name="Billaut A."/>
            <person name="Beisson J."/>
            <person name="Blanc I."/>
            <person name="Bouhouche K."/>
            <person name="Camara F."/>
            <person name="Duharcourt S."/>
            <person name="Guigo R."/>
            <person name="Gogendeau D."/>
            <person name="Katinka M."/>
            <person name="Keller A.-M."/>
            <person name="Kissmehl R."/>
            <person name="Klotz C."/>
            <person name="Koll F."/>
            <person name="Le Moue A."/>
            <person name="Lepere C."/>
            <person name="Malinsky S."/>
            <person name="Nowacki M."/>
            <person name="Nowak J.K."/>
            <person name="Plattner H."/>
            <person name="Poulain J."/>
            <person name="Ruiz F."/>
            <person name="Serrano V."/>
            <person name="Zagulski M."/>
            <person name="Dessen P."/>
            <person name="Betermier M."/>
            <person name="Weissenbach J."/>
            <person name="Scarpelli C."/>
            <person name="Schachter V."/>
            <person name="Sperling L."/>
            <person name="Meyer E."/>
            <person name="Cohen J."/>
            <person name="Wincker P."/>
        </authorList>
    </citation>
    <scope>NUCLEOTIDE SEQUENCE [LARGE SCALE GENOMIC DNA]</scope>
    <source>
        <strain evidence="1 2">Stock d4-2</strain>
    </source>
</reference>
<sequence length="185" mass="21764">MNQKEQINPFKAYGTKEVWEKINESGKNKEYVRFPGIGIEQTPFYQMQKQHAEKNQSKKQDFLSKLNKFEYFPSGNQKKLDIQGMFSQIDDVKKYQARMERIDPINKNCISMDLYNLVLQHKLHKALETASFLWGDQMRHDGSLGTLDSINNLLNQSQKKLEQRNQSSQFIFTKGHHKVRLGHEI</sequence>
<dbReference type="InParanoid" id="A0CP94"/>
<dbReference type="Proteomes" id="UP000000600">
    <property type="component" value="Unassembled WGS sequence"/>
</dbReference>
<dbReference type="KEGG" id="ptm:GSPATT00009002001"/>
<protein>
    <submittedName>
        <fullName evidence="1">Uncharacterized protein</fullName>
    </submittedName>
</protein>
<accession>A0CP94</accession>
<dbReference type="AlphaFoldDB" id="A0CP94"/>
<dbReference type="eggNOG" id="ENOG502SYFT">
    <property type="taxonomic scope" value="Eukaryota"/>
</dbReference>
<organism evidence="1 2">
    <name type="scientific">Paramecium tetraurelia</name>
    <dbReference type="NCBI Taxonomy" id="5888"/>
    <lineage>
        <taxon>Eukaryota</taxon>
        <taxon>Sar</taxon>
        <taxon>Alveolata</taxon>
        <taxon>Ciliophora</taxon>
        <taxon>Intramacronucleata</taxon>
        <taxon>Oligohymenophorea</taxon>
        <taxon>Peniculida</taxon>
        <taxon>Parameciidae</taxon>
        <taxon>Paramecium</taxon>
    </lineage>
</organism>
<dbReference type="RefSeq" id="XP_001440008.1">
    <property type="nucleotide sequence ID" value="XM_001439971.1"/>
</dbReference>
<keyword evidence="2" id="KW-1185">Reference proteome</keyword>
<dbReference type="OMA" id="ASFLWGD"/>
<dbReference type="GeneID" id="5025793"/>
<dbReference type="OrthoDB" id="284432at2759"/>
<gene>
    <name evidence="1" type="ORF">GSPATT00009002001</name>
</gene>
<proteinExistence type="predicted"/>